<dbReference type="Gene3D" id="3.30.70.940">
    <property type="entry name" value="NusG, N-terminal domain"/>
    <property type="match status" value="1"/>
</dbReference>
<evidence type="ECO:0000313" key="5">
    <source>
        <dbReference type="EMBL" id="SDR78302.1"/>
    </source>
</evidence>
<accession>A0A1H1LVI6</accession>
<organism evidence="5 6">
    <name type="scientific">Christiangramia echinicola</name>
    <dbReference type="NCBI Taxonomy" id="279359"/>
    <lineage>
        <taxon>Bacteria</taxon>
        <taxon>Pseudomonadati</taxon>
        <taxon>Bacteroidota</taxon>
        <taxon>Flavobacteriia</taxon>
        <taxon>Flavobacteriales</taxon>
        <taxon>Flavobacteriaceae</taxon>
        <taxon>Christiangramia</taxon>
    </lineage>
</organism>
<proteinExistence type="predicted"/>
<evidence type="ECO:0000259" key="4">
    <source>
        <dbReference type="Pfam" id="PF02357"/>
    </source>
</evidence>
<keyword evidence="3" id="KW-0804">Transcription</keyword>
<dbReference type="InterPro" id="IPR036735">
    <property type="entry name" value="NGN_dom_sf"/>
</dbReference>
<dbReference type="InterPro" id="IPR006645">
    <property type="entry name" value="NGN-like_dom"/>
</dbReference>
<reference evidence="5 6" key="1">
    <citation type="submission" date="2016-10" db="EMBL/GenBank/DDBJ databases">
        <authorList>
            <person name="Varghese N."/>
            <person name="Submissions S."/>
        </authorList>
    </citation>
    <scope>NUCLEOTIDE SEQUENCE [LARGE SCALE GENOMIC DNA]</scope>
    <source>
        <strain evidence="5 6">Mar_2010_102</strain>
    </source>
</reference>
<dbReference type="RefSeq" id="WP_089661542.1">
    <property type="nucleotide sequence ID" value="NZ_LT629745.1"/>
</dbReference>
<keyword evidence="2" id="KW-0805">Transcription regulation</keyword>
<evidence type="ECO:0000313" key="6">
    <source>
        <dbReference type="Proteomes" id="UP000198858"/>
    </source>
</evidence>
<gene>
    <name evidence="5" type="ORF">SAMN04488552_1013</name>
</gene>
<evidence type="ECO:0000256" key="1">
    <source>
        <dbReference type="ARBA" id="ARBA00022814"/>
    </source>
</evidence>
<dbReference type="STRING" id="1250231.SAMN04488552_1013"/>
<dbReference type="AlphaFoldDB" id="A0A1H1LVI6"/>
<dbReference type="InterPro" id="IPR043425">
    <property type="entry name" value="NusG-like"/>
</dbReference>
<dbReference type="EMBL" id="LT629745">
    <property type="protein sequence ID" value="SDR78302.1"/>
    <property type="molecule type" value="Genomic_DNA"/>
</dbReference>
<protein>
    <submittedName>
        <fullName evidence="5">Transcription antitermination factor NusG</fullName>
    </submittedName>
</protein>
<dbReference type="Pfam" id="PF02357">
    <property type="entry name" value="NusG"/>
    <property type="match status" value="1"/>
</dbReference>
<dbReference type="PANTHER" id="PTHR30265:SF4">
    <property type="entry name" value="KOW MOTIF FAMILY PROTEIN, EXPRESSED"/>
    <property type="match status" value="1"/>
</dbReference>
<evidence type="ECO:0000256" key="2">
    <source>
        <dbReference type="ARBA" id="ARBA00023015"/>
    </source>
</evidence>
<keyword evidence="6" id="KW-1185">Reference proteome</keyword>
<dbReference type="PANTHER" id="PTHR30265">
    <property type="entry name" value="RHO-INTERACTING TRANSCRIPTION TERMINATION FACTOR NUSG"/>
    <property type="match status" value="1"/>
</dbReference>
<dbReference type="NCBIfam" id="NF033644">
    <property type="entry name" value="antiterm_UpxY"/>
    <property type="match status" value="1"/>
</dbReference>
<keyword evidence="1" id="KW-0889">Transcription antitermination</keyword>
<dbReference type="GO" id="GO:0006354">
    <property type="term" value="P:DNA-templated transcription elongation"/>
    <property type="evidence" value="ECO:0007669"/>
    <property type="project" value="InterPro"/>
</dbReference>
<dbReference type="Proteomes" id="UP000198858">
    <property type="component" value="Chromosome I"/>
</dbReference>
<name>A0A1H1LVI6_9FLAO</name>
<evidence type="ECO:0000256" key="3">
    <source>
        <dbReference type="ARBA" id="ARBA00023163"/>
    </source>
</evidence>
<feature type="domain" description="NusG-like N-terminal" evidence="4">
    <location>
        <begin position="2"/>
        <end position="94"/>
    </location>
</feature>
<dbReference type="GO" id="GO:0031564">
    <property type="term" value="P:transcription antitermination"/>
    <property type="evidence" value="ECO:0007669"/>
    <property type="project" value="UniProtKB-KW"/>
</dbReference>
<dbReference type="CDD" id="cd09895">
    <property type="entry name" value="NGN_SP_UpxY"/>
    <property type="match status" value="1"/>
</dbReference>
<sequence>MPWYVIRTKPQQEIKSARILEDLGLEVYCPVITEVRQWTDRKKKVTVPLFRTYVFVNLDVKKKNQVYEAPGVLGFLSWLGKPAIAKSEEIEAIRSWLNNERFDGFEINKLIPGDQVEIRSGKLAKKKAIIKEVGAKKLKLILPDIGWTLTANIQDVL</sequence>
<dbReference type="SUPFAM" id="SSF82679">
    <property type="entry name" value="N-utilization substance G protein NusG, N-terminal domain"/>
    <property type="match status" value="1"/>
</dbReference>